<feature type="chain" id="PRO_5043663360" description="Phosphorylated adapter RNA export protein" evidence="12">
    <location>
        <begin position="23"/>
        <end position="361"/>
    </location>
</feature>
<dbReference type="GO" id="GO:0003723">
    <property type="term" value="F:RNA binding"/>
    <property type="evidence" value="ECO:0007669"/>
    <property type="project" value="UniProtKB-KW"/>
</dbReference>
<feature type="compositionally biased region" description="Acidic residues" evidence="11">
    <location>
        <begin position="136"/>
        <end position="146"/>
    </location>
</feature>
<dbReference type="PANTHER" id="PTHR13135:SF0">
    <property type="entry name" value="PHOSPHORYLATED ADAPTER RNA EXPORT PROTEIN"/>
    <property type="match status" value="1"/>
</dbReference>
<dbReference type="Gene3D" id="1.10.10.1440">
    <property type="entry name" value="PHAX RNA-binding domain"/>
    <property type="match status" value="1"/>
</dbReference>
<feature type="signal peptide" evidence="12">
    <location>
        <begin position="1"/>
        <end position="22"/>
    </location>
</feature>
<keyword evidence="5" id="KW-0813">Transport</keyword>
<keyword evidence="6" id="KW-0963">Cytoplasm</keyword>
<protein>
    <recommendedName>
        <fullName evidence="4">Phosphorylated adapter RNA export protein</fullName>
    </recommendedName>
    <alternativeName>
        <fullName evidence="10">RNA U small nuclear RNA export adapter protein</fullName>
    </alternativeName>
</protein>
<keyword evidence="9" id="KW-0539">Nucleus</keyword>
<evidence type="ECO:0000256" key="7">
    <source>
        <dbReference type="ARBA" id="ARBA00022884"/>
    </source>
</evidence>
<proteinExistence type="inferred from homology"/>
<dbReference type="GO" id="GO:0005634">
    <property type="term" value="C:nucleus"/>
    <property type="evidence" value="ECO:0007669"/>
    <property type="project" value="UniProtKB-SubCell"/>
</dbReference>
<dbReference type="InterPro" id="IPR039047">
    <property type="entry name" value="PHAX"/>
</dbReference>
<gene>
    <name evidence="14" type="primary">PHAX</name>
    <name evidence="14" type="ORF">CEXT_86791</name>
</gene>
<dbReference type="AlphaFoldDB" id="A0AAV4Y946"/>
<evidence type="ECO:0000256" key="10">
    <source>
        <dbReference type="ARBA" id="ARBA00030834"/>
    </source>
</evidence>
<evidence type="ECO:0000256" key="8">
    <source>
        <dbReference type="ARBA" id="ARBA00022927"/>
    </source>
</evidence>
<dbReference type="PANTHER" id="PTHR13135">
    <property type="entry name" value="CYTOSOLIC RESINIFERATOXIN BINDING PROTEIN RBP-26"/>
    <property type="match status" value="1"/>
</dbReference>
<name>A0AAV4Y946_CAEEX</name>
<comment type="similarity">
    <text evidence="3">Belongs to the PHAX family.</text>
</comment>
<organism evidence="14 15">
    <name type="scientific">Caerostris extrusa</name>
    <name type="common">Bark spider</name>
    <name type="synonym">Caerostris bankana</name>
    <dbReference type="NCBI Taxonomy" id="172846"/>
    <lineage>
        <taxon>Eukaryota</taxon>
        <taxon>Metazoa</taxon>
        <taxon>Ecdysozoa</taxon>
        <taxon>Arthropoda</taxon>
        <taxon>Chelicerata</taxon>
        <taxon>Arachnida</taxon>
        <taxon>Araneae</taxon>
        <taxon>Araneomorphae</taxon>
        <taxon>Entelegynae</taxon>
        <taxon>Araneoidea</taxon>
        <taxon>Araneidae</taxon>
        <taxon>Caerostris</taxon>
    </lineage>
</organism>
<reference evidence="14 15" key="1">
    <citation type="submission" date="2021-06" db="EMBL/GenBank/DDBJ databases">
        <title>Caerostris extrusa draft genome.</title>
        <authorList>
            <person name="Kono N."/>
            <person name="Arakawa K."/>
        </authorList>
    </citation>
    <scope>NUCLEOTIDE SEQUENCE [LARGE SCALE GENOMIC DNA]</scope>
</reference>
<dbReference type="EMBL" id="BPLR01018815">
    <property type="protein sequence ID" value="GIZ02466.1"/>
    <property type="molecule type" value="Genomic_DNA"/>
</dbReference>
<keyword evidence="15" id="KW-1185">Reference proteome</keyword>
<evidence type="ECO:0000256" key="5">
    <source>
        <dbReference type="ARBA" id="ARBA00022448"/>
    </source>
</evidence>
<evidence type="ECO:0000256" key="12">
    <source>
        <dbReference type="SAM" id="SignalP"/>
    </source>
</evidence>
<dbReference type="Proteomes" id="UP001054945">
    <property type="component" value="Unassembled WGS sequence"/>
</dbReference>
<evidence type="ECO:0000259" key="13">
    <source>
        <dbReference type="Pfam" id="PF10258"/>
    </source>
</evidence>
<accession>A0AAV4Y946</accession>
<keyword evidence="7" id="KW-0694">RNA-binding</keyword>
<evidence type="ECO:0000256" key="3">
    <source>
        <dbReference type="ARBA" id="ARBA00006094"/>
    </source>
</evidence>
<evidence type="ECO:0000256" key="4">
    <source>
        <dbReference type="ARBA" id="ARBA00016856"/>
    </source>
</evidence>
<evidence type="ECO:0000256" key="2">
    <source>
        <dbReference type="ARBA" id="ARBA00004496"/>
    </source>
</evidence>
<comment type="subcellular location">
    <subcellularLocation>
        <location evidence="2">Cytoplasm</location>
    </subcellularLocation>
    <subcellularLocation>
        <location evidence="1">Nucleus</location>
    </subcellularLocation>
</comment>
<dbReference type="GO" id="GO:0015031">
    <property type="term" value="P:protein transport"/>
    <property type="evidence" value="ECO:0007669"/>
    <property type="project" value="UniProtKB-KW"/>
</dbReference>
<feature type="compositionally biased region" description="Polar residues" evidence="11">
    <location>
        <begin position="68"/>
        <end position="78"/>
    </location>
</feature>
<evidence type="ECO:0000256" key="9">
    <source>
        <dbReference type="ARBA" id="ARBA00023242"/>
    </source>
</evidence>
<dbReference type="GO" id="GO:0006408">
    <property type="term" value="P:snRNA export from nucleus"/>
    <property type="evidence" value="ECO:0007669"/>
    <property type="project" value="InterPro"/>
</dbReference>
<evidence type="ECO:0000256" key="1">
    <source>
        <dbReference type="ARBA" id="ARBA00004123"/>
    </source>
</evidence>
<feature type="region of interest" description="Disordered" evidence="11">
    <location>
        <begin position="28"/>
        <end position="80"/>
    </location>
</feature>
<evidence type="ECO:0000313" key="14">
    <source>
        <dbReference type="EMBL" id="GIZ02466.1"/>
    </source>
</evidence>
<sequence length="361" mass="41382">MLRQVTPKGVRTILLIMAAAAAFSYRLNESSSDSDSDDSSKEISDWKRASRNTIEETTDLEKIPIGQPQINPSTNNNNLKRKRNDIWSDVIRDQAISQSLNHCGIKNKPADYGSRGEESYDYTLSDKYRKEHSNDSDDQMSDDDSLETNARPFKKRAASESVSFHSKNHPKHYKSNKFVELDPAGKAAARKIIKVLNEQKQYLIYRVVKFVGIEKAMQLLRETEAIEENGGMKIKNLARRRTPGGVYFQLLKADKDIEKASIDKIFEGEMTSYDRKKFFEEKRKQKKLRKQKAKLLEECKFLMDICETGNQTEEAKMDEDSSMIVEQVEETVENKTNTKCFSSVVEEATRTSDLEDGEIED</sequence>
<evidence type="ECO:0000256" key="11">
    <source>
        <dbReference type="SAM" id="MobiDB-lite"/>
    </source>
</evidence>
<dbReference type="InterPro" id="IPR019385">
    <property type="entry name" value="PHAX_RNA-binding_domain"/>
</dbReference>
<dbReference type="GO" id="GO:0005737">
    <property type="term" value="C:cytoplasm"/>
    <property type="evidence" value="ECO:0007669"/>
    <property type="project" value="UniProtKB-SubCell"/>
</dbReference>
<evidence type="ECO:0000313" key="15">
    <source>
        <dbReference type="Proteomes" id="UP001054945"/>
    </source>
</evidence>
<keyword evidence="12" id="KW-0732">Signal</keyword>
<dbReference type="Pfam" id="PF10258">
    <property type="entry name" value="PHAX_RNA-bd"/>
    <property type="match status" value="1"/>
</dbReference>
<evidence type="ECO:0000256" key="6">
    <source>
        <dbReference type="ARBA" id="ARBA00022490"/>
    </source>
</evidence>
<dbReference type="InterPro" id="IPR038092">
    <property type="entry name" value="PHAX_RNA-binding_sf"/>
</dbReference>
<feature type="compositionally biased region" description="Basic and acidic residues" evidence="11">
    <location>
        <begin position="38"/>
        <end position="48"/>
    </location>
</feature>
<feature type="region of interest" description="Disordered" evidence="11">
    <location>
        <begin position="128"/>
        <end position="169"/>
    </location>
</feature>
<comment type="caution">
    <text evidence="14">The sequence shown here is derived from an EMBL/GenBank/DDBJ whole genome shotgun (WGS) entry which is preliminary data.</text>
</comment>
<keyword evidence="8" id="KW-0653">Protein transport</keyword>
<feature type="domain" description="Phosphorylated adapter RNA export protein RNA-binding" evidence="13">
    <location>
        <begin position="189"/>
        <end position="269"/>
    </location>
</feature>